<keyword evidence="3" id="KW-0285">Flavoprotein</keyword>
<gene>
    <name evidence="9" type="ORF">MUG84_14445</name>
</gene>
<dbReference type="PANTHER" id="PTHR43706:SF47">
    <property type="entry name" value="EXTERNAL NADH-UBIQUINONE OXIDOREDUCTASE 1, MITOCHONDRIAL-RELATED"/>
    <property type="match status" value="1"/>
</dbReference>
<dbReference type="Gene3D" id="3.50.50.100">
    <property type="match status" value="1"/>
</dbReference>
<comment type="similarity">
    <text evidence="1">Belongs to the NADH dehydrogenase family.</text>
</comment>
<feature type="domain" description="FAD/NAD(P)-binding" evidence="8">
    <location>
        <begin position="5"/>
        <end position="325"/>
    </location>
</feature>
<evidence type="ECO:0000256" key="7">
    <source>
        <dbReference type="ARBA" id="ARBA00047599"/>
    </source>
</evidence>
<evidence type="ECO:0000256" key="2">
    <source>
        <dbReference type="ARBA" id="ARBA00012637"/>
    </source>
</evidence>
<comment type="caution">
    <text evidence="9">The sequence shown here is derived from an EMBL/GenBank/DDBJ whole genome shotgun (WGS) entry which is preliminary data.</text>
</comment>
<dbReference type="AlphaFoldDB" id="A0A9X1WVY0"/>
<proteinExistence type="inferred from homology"/>
<reference evidence="9" key="1">
    <citation type="submission" date="2022-04" db="EMBL/GenBank/DDBJ databases">
        <title>Paenibacillus mangrovi sp. nov., a novel endophytic bacterium isolated from bark of Kandelia candel.</title>
        <authorList>
            <person name="Tuo L."/>
        </authorList>
    </citation>
    <scope>NUCLEOTIDE SEQUENCE</scope>
    <source>
        <strain evidence="9">KQZ6P-2</strain>
    </source>
</reference>
<keyword evidence="5" id="KW-0560">Oxidoreductase</keyword>
<evidence type="ECO:0000256" key="3">
    <source>
        <dbReference type="ARBA" id="ARBA00022630"/>
    </source>
</evidence>
<sequence length="394" mass="42900">MKTYTCVVVGGGYAGIHAIQAIRKAVNEGAIPGKTRLILIDKQPYHLRKVLLFQPAVEEKDITVPFEQLFPQGLERIEAQVTRIESEEKRLHYQDAEGASYELGYDILVLTVGSVVRDPGTDHGGIALTGLQAAVKIREVWQANLRQAEVETRREERKRLLTIAVAGAGISGIETAAELAWGVRADAEALGIGPEEINIMLYNALDRLFPEGPVKAGHKLERLLAAKGVTTIHQRKVLQEMDGVLSLAGGERVPVGLCVWTLGMQPNPALQDMGVPLTLEGYVPVDASYRVPGAKGLYSIGDCARIMDPETGREDGKTCKEASAQAARLGHVIGADLSGKPAPQHKPYMDIFCFGLGPQQGMIWARQWGLDLFITGKLAGRIRKMTWDIASLLK</sequence>
<dbReference type="EC" id="1.6.5.9" evidence="2"/>
<evidence type="ECO:0000259" key="8">
    <source>
        <dbReference type="Pfam" id="PF07992"/>
    </source>
</evidence>
<dbReference type="Pfam" id="PF07992">
    <property type="entry name" value="Pyr_redox_2"/>
    <property type="match status" value="1"/>
</dbReference>
<keyword evidence="10" id="KW-1185">Reference proteome</keyword>
<evidence type="ECO:0000313" key="10">
    <source>
        <dbReference type="Proteomes" id="UP001139347"/>
    </source>
</evidence>
<dbReference type="InterPro" id="IPR036188">
    <property type="entry name" value="FAD/NAD-bd_sf"/>
</dbReference>
<dbReference type="GO" id="GO:0050136">
    <property type="term" value="F:NADH dehydrogenase (quinone) (non-electrogenic) activity"/>
    <property type="evidence" value="ECO:0007669"/>
    <property type="project" value="UniProtKB-EC"/>
</dbReference>
<evidence type="ECO:0000313" key="9">
    <source>
        <dbReference type="EMBL" id="MCJ8012934.1"/>
    </source>
</evidence>
<dbReference type="Proteomes" id="UP001139347">
    <property type="component" value="Unassembled WGS sequence"/>
</dbReference>
<evidence type="ECO:0000256" key="1">
    <source>
        <dbReference type="ARBA" id="ARBA00005272"/>
    </source>
</evidence>
<evidence type="ECO:0000256" key="4">
    <source>
        <dbReference type="ARBA" id="ARBA00022827"/>
    </source>
</evidence>
<evidence type="ECO:0000256" key="6">
    <source>
        <dbReference type="ARBA" id="ARBA00023027"/>
    </source>
</evidence>
<organism evidence="9 10">
    <name type="scientific">Paenibacillus mangrovi</name>
    <dbReference type="NCBI Taxonomy" id="2931978"/>
    <lineage>
        <taxon>Bacteria</taxon>
        <taxon>Bacillati</taxon>
        <taxon>Bacillota</taxon>
        <taxon>Bacilli</taxon>
        <taxon>Bacillales</taxon>
        <taxon>Paenibacillaceae</taxon>
        <taxon>Paenibacillus</taxon>
    </lineage>
</organism>
<dbReference type="SUPFAM" id="SSF51905">
    <property type="entry name" value="FAD/NAD(P)-binding domain"/>
    <property type="match status" value="1"/>
</dbReference>
<dbReference type="RefSeq" id="WP_244725760.1">
    <property type="nucleotide sequence ID" value="NZ_JALIRP010000005.1"/>
</dbReference>
<dbReference type="InterPro" id="IPR023753">
    <property type="entry name" value="FAD/NAD-binding_dom"/>
</dbReference>
<evidence type="ECO:0000256" key="5">
    <source>
        <dbReference type="ARBA" id="ARBA00023002"/>
    </source>
</evidence>
<comment type="catalytic activity">
    <reaction evidence="7">
        <text>a quinone + NADH + H(+) = a quinol + NAD(+)</text>
        <dbReference type="Rhea" id="RHEA:46160"/>
        <dbReference type="ChEBI" id="CHEBI:15378"/>
        <dbReference type="ChEBI" id="CHEBI:24646"/>
        <dbReference type="ChEBI" id="CHEBI:57540"/>
        <dbReference type="ChEBI" id="CHEBI:57945"/>
        <dbReference type="ChEBI" id="CHEBI:132124"/>
        <dbReference type="EC" id="1.6.5.9"/>
    </reaction>
</comment>
<keyword evidence="6" id="KW-0520">NAD</keyword>
<accession>A0A9X1WVY0</accession>
<protein>
    <recommendedName>
        <fullName evidence="2">NADH:ubiquinone reductase (non-electrogenic)</fullName>
        <ecNumber evidence="2">1.6.5.9</ecNumber>
    </recommendedName>
</protein>
<dbReference type="InterPro" id="IPR045024">
    <property type="entry name" value="NDH-2"/>
</dbReference>
<dbReference type="EMBL" id="JALIRP010000005">
    <property type="protein sequence ID" value="MCJ8012934.1"/>
    <property type="molecule type" value="Genomic_DNA"/>
</dbReference>
<keyword evidence="4" id="KW-0274">FAD</keyword>
<dbReference type="PANTHER" id="PTHR43706">
    <property type="entry name" value="NADH DEHYDROGENASE"/>
    <property type="match status" value="1"/>
</dbReference>
<name>A0A9X1WVY0_9BACL</name>